<proteinExistence type="predicted"/>
<dbReference type="HOGENOM" id="CLU_2147341_0_0_1"/>
<organism evidence="1 2">
    <name type="scientific">Scleroderma citrinum Foug A</name>
    <dbReference type="NCBI Taxonomy" id="1036808"/>
    <lineage>
        <taxon>Eukaryota</taxon>
        <taxon>Fungi</taxon>
        <taxon>Dikarya</taxon>
        <taxon>Basidiomycota</taxon>
        <taxon>Agaricomycotina</taxon>
        <taxon>Agaricomycetes</taxon>
        <taxon>Agaricomycetidae</taxon>
        <taxon>Boletales</taxon>
        <taxon>Sclerodermatineae</taxon>
        <taxon>Sclerodermataceae</taxon>
        <taxon>Scleroderma</taxon>
    </lineage>
</organism>
<name>A0A0C3DDB4_9AGAM</name>
<reference evidence="1 2" key="1">
    <citation type="submission" date="2014-04" db="EMBL/GenBank/DDBJ databases">
        <authorList>
            <consortium name="DOE Joint Genome Institute"/>
            <person name="Kuo A."/>
            <person name="Kohler A."/>
            <person name="Nagy L.G."/>
            <person name="Floudas D."/>
            <person name="Copeland A."/>
            <person name="Barry K.W."/>
            <person name="Cichocki N."/>
            <person name="Veneault-Fourrey C."/>
            <person name="LaButti K."/>
            <person name="Lindquist E.A."/>
            <person name="Lipzen A."/>
            <person name="Lundell T."/>
            <person name="Morin E."/>
            <person name="Murat C."/>
            <person name="Sun H."/>
            <person name="Tunlid A."/>
            <person name="Henrissat B."/>
            <person name="Grigoriev I.V."/>
            <person name="Hibbett D.S."/>
            <person name="Martin F."/>
            <person name="Nordberg H.P."/>
            <person name="Cantor M.N."/>
            <person name="Hua S.X."/>
        </authorList>
    </citation>
    <scope>NUCLEOTIDE SEQUENCE [LARGE SCALE GENOMIC DNA]</scope>
    <source>
        <strain evidence="1 2">Foug A</strain>
    </source>
</reference>
<dbReference type="AlphaFoldDB" id="A0A0C3DDB4"/>
<protein>
    <submittedName>
        <fullName evidence="1">Uncharacterized protein</fullName>
    </submittedName>
</protein>
<sequence length="112" mass="12642">MSPCYHGRVRIVYYFCDHPHSTDSEHCACQGDACRVHSKDPEIQLPRGHRRRPHNATLTVLAGSSAALCRIRSPLVLSQFPSILPLKPPLLHTLTLRFKSAVYASWLTVIIR</sequence>
<reference evidence="2" key="2">
    <citation type="submission" date="2015-01" db="EMBL/GenBank/DDBJ databases">
        <title>Evolutionary Origins and Diversification of the Mycorrhizal Mutualists.</title>
        <authorList>
            <consortium name="DOE Joint Genome Institute"/>
            <consortium name="Mycorrhizal Genomics Consortium"/>
            <person name="Kohler A."/>
            <person name="Kuo A."/>
            <person name="Nagy L.G."/>
            <person name="Floudas D."/>
            <person name="Copeland A."/>
            <person name="Barry K.W."/>
            <person name="Cichocki N."/>
            <person name="Veneault-Fourrey C."/>
            <person name="LaButti K."/>
            <person name="Lindquist E.A."/>
            <person name="Lipzen A."/>
            <person name="Lundell T."/>
            <person name="Morin E."/>
            <person name="Murat C."/>
            <person name="Riley R."/>
            <person name="Ohm R."/>
            <person name="Sun H."/>
            <person name="Tunlid A."/>
            <person name="Henrissat B."/>
            <person name="Grigoriev I.V."/>
            <person name="Hibbett D.S."/>
            <person name="Martin F."/>
        </authorList>
    </citation>
    <scope>NUCLEOTIDE SEQUENCE [LARGE SCALE GENOMIC DNA]</scope>
    <source>
        <strain evidence="2">Foug A</strain>
    </source>
</reference>
<dbReference type="Proteomes" id="UP000053989">
    <property type="component" value="Unassembled WGS sequence"/>
</dbReference>
<dbReference type="EMBL" id="KN822156">
    <property type="protein sequence ID" value="KIM54394.1"/>
    <property type="molecule type" value="Genomic_DNA"/>
</dbReference>
<keyword evidence="2" id="KW-1185">Reference proteome</keyword>
<gene>
    <name evidence="1" type="ORF">SCLCIDRAFT_384905</name>
</gene>
<accession>A0A0C3DDB4</accession>
<evidence type="ECO:0000313" key="1">
    <source>
        <dbReference type="EMBL" id="KIM54394.1"/>
    </source>
</evidence>
<evidence type="ECO:0000313" key="2">
    <source>
        <dbReference type="Proteomes" id="UP000053989"/>
    </source>
</evidence>
<dbReference type="InParanoid" id="A0A0C3DDB4"/>